<dbReference type="AlphaFoldDB" id="A0A0A1F7H8"/>
<dbReference type="Proteomes" id="UP000030302">
    <property type="component" value="Chromosome"/>
</dbReference>
<evidence type="ECO:0008006" key="3">
    <source>
        <dbReference type="Google" id="ProtNLM"/>
    </source>
</evidence>
<dbReference type="Gene3D" id="3.30.1300.90">
    <property type="entry name" value="PilM protein, N-terminal domain"/>
    <property type="match status" value="1"/>
</dbReference>
<name>A0A0A1F7H8_9BURK</name>
<organism evidence="1 2">
    <name type="scientific">Collimonas arenae</name>
    <dbReference type="NCBI Taxonomy" id="279058"/>
    <lineage>
        <taxon>Bacteria</taxon>
        <taxon>Pseudomonadati</taxon>
        <taxon>Pseudomonadota</taxon>
        <taxon>Betaproteobacteria</taxon>
        <taxon>Burkholderiales</taxon>
        <taxon>Oxalobacteraceae</taxon>
        <taxon>Collimonas</taxon>
    </lineage>
</organism>
<dbReference type="EMBL" id="CP009962">
    <property type="protein sequence ID" value="AIY39644.1"/>
    <property type="molecule type" value="Genomic_DNA"/>
</dbReference>
<dbReference type="KEGG" id="care:LT85_0484"/>
<keyword evidence="2" id="KW-1185">Reference proteome</keyword>
<dbReference type="OrthoDB" id="8718861at2"/>
<evidence type="ECO:0000313" key="2">
    <source>
        <dbReference type="Proteomes" id="UP000030302"/>
    </source>
</evidence>
<gene>
    <name evidence="1" type="ORF">LT85_0484</name>
</gene>
<dbReference type="Pfam" id="PF07419">
    <property type="entry name" value="PilM"/>
    <property type="match status" value="1"/>
</dbReference>
<reference evidence="2" key="1">
    <citation type="journal article" date="2014" name="Soil Biol. Biochem.">
        <title>Structure and function of bacterial communities in ageing soils: Insights from the Mendocino ecological staircase.</title>
        <authorList>
            <person name="Uroz S."/>
            <person name="Tech J.J."/>
            <person name="Sawaya N.A."/>
            <person name="Frey-Klett P."/>
            <person name="Leveau J.H.J."/>
        </authorList>
    </citation>
    <scope>NUCLEOTIDE SEQUENCE [LARGE SCALE GENOMIC DNA]</scope>
    <source>
        <strain evidence="2">Cal35</strain>
    </source>
</reference>
<dbReference type="HOGENOM" id="CLU_1608598_0_0_4"/>
<dbReference type="InterPro" id="IPR009987">
    <property type="entry name" value="IM_PilM"/>
</dbReference>
<evidence type="ECO:0000313" key="1">
    <source>
        <dbReference type="EMBL" id="AIY39644.1"/>
    </source>
</evidence>
<dbReference type="STRING" id="279058.LT85_0484"/>
<dbReference type="RefSeq" id="WP_052134572.1">
    <property type="nucleotide sequence ID" value="NZ_CP009962.1"/>
</dbReference>
<accession>A0A0A1F7H8</accession>
<protein>
    <recommendedName>
        <fullName evidence="3">PilM protein</fullName>
    </recommendedName>
</protein>
<sequence length="154" mass="16807">MWMTWIMAALIAIAGCLALSDEVRGPPVLAAHKSADLADNMGLYRGAVIAFLQKTPSFTAGPVPNEMLSLPSWYRPYPLWRNQVEVDGGITIYTAQLPPVSITADLMRLSHNSILVGEADASTNTLRSPLFGDTNIKLPVRIPNGSPVWLARRH</sequence>
<proteinExistence type="predicted"/>
<dbReference type="InterPro" id="IPR041883">
    <property type="entry name" value="PilM_N-ter"/>
</dbReference>